<dbReference type="PANTHER" id="PTHR43569:SF2">
    <property type="entry name" value="AMIDOHYDROLASE-RELATED DOMAIN-CONTAINING PROTEIN"/>
    <property type="match status" value="1"/>
</dbReference>
<evidence type="ECO:0000256" key="1">
    <source>
        <dbReference type="ARBA" id="ARBA00038310"/>
    </source>
</evidence>
<evidence type="ECO:0000313" key="4">
    <source>
        <dbReference type="Proteomes" id="UP000521922"/>
    </source>
</evidence>
<dbReference type="SUPFAM" id="SSF51556">
    <property type="entry name" value="Metallo-dependent hydrolases"/>
    <property type="match status" value="1"/>
</dbReference>
<gene>
    <name evidence="3" type="ORF">BJ968_000987</name>
</gene>
<feature type="domain" description="Amidohydrolase-related" evidence="2">
    <location>
        <begin position="3"/>
        <end position="265"/>
    </location>
</feature>
<keyword evidence="3" id="KW-0378">Hydrolase</keyword>
<evidence type="ECO:0000313" key="3">
    <source>
        <dbReference type="EMBL" id="NYD21447.1"/>
    </source>
</evidence>
<comment type="similarity">
    <text evidence="1">Belongs to the metallo-dependent hydrolases superfamily.</text>
</comment>
<proteinExistence type="inferred from homology"/>
<name>A0A7Y9DJN8_9ACTN</name>
<evidence type="ECO:0000259" key="2">
    <source>
        <dbReference type="Pfam" id="PF04909"/>
    </source>
</evidence>
<dbReference type="RefSeq" id="WP_218884814.1">
    <property type="nucleotide sequence ID" value="NZ_BAAAGN010000005.1"/>
</dbReference>
<sequence length="267" mass="29113">MIVDAHHHLWDPARRDYPWMVPALAEPFGLEDLRRVTRAAGVDRTVLVQTVSDLAETQEFLDVAAASGGLVAGVVGWVDHARDVPGQVDGLRHRELLKGVRHQVEDEPDPDWLLRPEVVRALGAVGDLVVDLLVRWDQLPAAAELARRCEGTSFVLDHGAKPPLGSGDLPAWERGVTALASRPNVRCKVSGLFTLAHQEHLGPAVDHVLTAFGADRLLFGTDWPVSTLAHDYPTVVERTRSLLDPLSPDERAAVLAGNAVRTYHLAP</sequence>
<accession>A0A7Y9DJN8</accession>
<dbReference type="InterPro" id="IPR052350">
    <property type="entry name" value="Metallo-dep_Lactonases"/>
</dbReference>
<reference evidence="3 4" key="1">
    <citation type="submission" date="2020-07" db="EMBL/GenBank/DDBJ databases">
        <title>Sequencing the genomes of 1000 actinobacteria strains.</title>
        <authorList>
            <person name="Klenk H.-P."/>
        </authorList>
    </citation>
    <scope>NUCLEOTIDE SEQUENCE [LARGE SCALE GENOMIC DNA]</scope>
    <source>
        <strain evidence="3 4">DSM 7487</strain>
    </source>
</reference>
<organism evidence="3 4">
    <name type="scientific">Kineococcus aurantiacus</name>
    <dbReference type="NCBI Taxonomy" id="37633"/>
    <lineage>
        <taxon>Bacteria</taxon>
        <taxon>Bacillati</taxon>
        <taxon>Actinomycetota</taxon>
        <taxon>Actinomycetes</taxon>
        <taxon>Kineosporiales</taxon>
        <taxon>Kineosporiaceae</taxon>
        <taxon>Kineococcus</taxon>
    </lineage>
</organism>
<dbReference type="InterPro" id="IPR032466">
    <property type="entry name" value="Metal_Hydrolase"/>
</dbReference>
<keyword evidence="4" id="KW-1185">Reference proteome</keyword>
<dbReference type="PANTHER" id="PTHR43569">
    <property type="entry name" value="AMIDOHYDROLASE"/>
    <property type="match status" value="1"/>
</dbReference>
<dbReference type="GO" id="GO:0016787">
    <property type="term" value="F:hydrolase activity"/>
    <property type="evidence" value="ECO:0007669"/>
    <property type="project" value="UniProtKB-KW"/>
</dbReference>
<dbReference type="EMBL" id="JACCBB010000001">
    <property type="protein sequence ID" value="NYD21447.1"/>
    <property type="molecule type" value="Genomic_DNA"/>
</dbReference>
<dbReference type="InterPro" id="IPR006680">
    <property type="entry name" value="Amidohydro-rel"/>
</dbReference>
<dbReference type="AlphaFoldDB" id="A0A7Y9DJN8"/>
<dbReference type="Gene3D" id="3.20.20.140">
    <property type="entry name" value="Metal-dependent hydrolases"/>
    <property type="match status" value="1"/>
</dbReference>
<protein>
    <submittedName>
        <fullName evidence="3">L-fuconolactonase</fullName>
        <ecNumber evidence="3">3.1.1.-</ecNumber>
    </submittedName>
</protein>
<dbReference type="Pfam" id="PF04909">
    <property type="entry name" value="Amidohydro_2"/>
    <property type="match status" value="1"/>
</dbReference>
<dbReference type="Proteomes" id="UP000521922">
    <property type="component" value="Unassembled WGS sequence"/>
</dbReference>
<dbReference type="EC" id="3.1.1.-" evidence="3"/>
<comment type="caution">
    <text evidence="3">The sequence shown here is derived from an EMBL/GenBank/DDBJ whole genome shotgun (WGS) entry which is preliminary data.</text>
</comment>